<evidence type="ECO:0000313" key="2">
    <source>
        <dbReference type="EMBL" id="KAJ8332606.1"/>
    </source>
</evidence>
<organism evidence="2 3">
    <name type="scientific">Synaphobranchus kaupii</name>
    <name type="common">Kaup's arrowtooth eel</name>
    <dbReference type="NCBI Taxonomy" id="118154"/>
    <lineage>
        <taxon>Eukaryota</taxon>
        <taxon>Metazoa</taxon>
        <taxon>Chordata</taxon>
        <taxon>Craniata</taxon>
        <taxon>Vertebrata</taxon>
        <taxon>Euteleostomi</taxon>
        <taxon>Actinopterygii</taxon>
        <taxon>Neopterygii</taxon>
        <taxon>Teleostei</taxon>
        <taxon>Anguilliformes</taxon>
        <taxon>Synaphobranchidae</taxon>
        <taxon>Synaphobranchus</taxon>
    </lineage>
</organism>
<feature type="region of interest" description="Disordered" evidence="1">
    <location>
        <begin position="197"/>
        <end position="227"/>
    </location>
</feature>
<sequence>MSESPTPDLVQYANDGESQASASTKLREEPLVDLVHKFSDAILEPSDPMTNLPTSAQEPDKSATPPSLPDILKLSPLNPDKEDSGSSEGSPGEQSPVLGLQNASHSALNAFSFDSKVLLLKEMAEETEARAAGKSKHDASAHEQSFGTFDLVKEAETTTKSKDLLSTLEEEEKDWMLSSKDSVKLAERSEFPNHQISLPSSINLLPSPPSKNIVPEESDSESPITDSLSPVLDAMAKNPQSFQVEIESRCMKDSKGTLEKEFKGLFGDEPEVAEEVSEHEVSSEEFEFVERPPKGVIDEFLETLDSSKLTKAPERDMEYDFPTFGHQKPVVEEAELQEVCSSQMPHHFLSQPTSGASPQISDVPTESFQCHVQKTTLSHDPLTHPTPEELPTPTPLHDASEDETTSATAQPEARLPNLSSEAASASARPWLTLPAQSADPNPAAAPSAPATRELQSLHRGTPPSPVRPTVPVGP</sequence>
<feature type="compositionally biased region" description="Low complexity" evidence="1">
    <location>
        <begin position="86"/>
        <end position="96"/>
    </location>
</feature>
<dbReference type="OrthoDB" id="567788at2759"/>
<accession>A0A9Q1E5H7</accession>
<name>A0A9Q1E5H7_SYNKA</name>
<feature type="compositionally biased region" description="Polar residues" evidence="1">
    <location>
        <begin position="369"/>
        <end position="378"/>
    </location>
</feature>
<dbReference type="AlphaFoldDB" id="A0A9Q1E5H7"/>
<feature type="compositionally biased region" description="Pro residues" evidence="1">
    <location>
        <begin position="462"/>
        <end position="474"/>
    </location>
</feature>
<reference evidence="2" key="1">
    <citation type="journal article" date="2023" name="Science">
        <title>Genome structures resolve the early diversification of teleost fishes.</title>
        <authorList>
            <person name="Parey E."/>
            <person name="Louis A."/>
            <person name="Montfort J."/>
            <person name="Bouchez O."/>
            <person name="Roques C."/>
            <person name="Iampietro C."/>
            <person name="Lluch J."/>
            <person name="Castinel A."/>
            <person name="Donnadieu C."/>
            <person name="Desvignes T."/>
            <person name="Floi Bucao C."/>
            <person name="Jouanno E."/>
            <person name="Wen M."/>
            <person name="Mejri S."/>
            <person name="Dirks R."/>
            <person name="Jansen H."/>
            <person name="Henkel C."/>
            <person name="Chen W.J."/>
            <person name="Zahm M."/>
            <person name="Cabau C."/>
            <person name="Klopp C."/>
            <person name="Thompson A.W."/>
            <person name="Robinson-Rechavi M."/>
            <person name="Braasch I."/>
            <person name="Lecointre G."/>
            <person name="Bobe J."/>
            <person name="Postlethwait J.H."/>
            <person name="Berthelot C."/>
            <person name="Roest Crollius H."/>
            <person name="Guiguen Y."/>
        </authorList>
    </citation>
    <scope>NUCLEOTIDE SEQUENCE</scope>
    <source>
        <strain evidence="2">WJC10195</strain>
    </source>
</reference>
<proteinExistence type="predicted"/>
<feature type="region of interest" description="Disordered" evidence="1">
    <location>
        <begin position="42"/>
        <end position="101"/>
    </location>
</feature>
<dbReference type="EMBL" id="JAINUF010000025">
    <property type="protein sequence ID" value="KAJ8332606.1"/>
    <property type="molecule type" value="Genomic_DNA"/>
</dbReference>
<comment type="caution">
    <text evidence="2">The sequence shown here is derived from an EMBL/GenBank/DDBJ whole genome shotgun (WGS) entry which is preliminary data.</text>
</comment>
<dbReference type="Proteomes" id="UP001152622">
    <property type="component" value="Unassembled WGS sequence"/>
</dbReference>
<evidence type="ECO:0000256" key="1">
    <source>
        <dbReference type="SAM" id="MobiDB-lite"/>
    </source>
</evidence>
<keyword evidence="3" id="KW-1185">Reference proteome</keyword>
<feature type="compositionally biased region" description="Low complexity" evidence="1">
    <location>
        <begin position="434"/>
        <end position="450"/>
    </location>
</feature>
<evidence type="ECO:0000313" key="3">
    <source>
        <dbReference type="Proteomes" id="UP001152622"/>
    </source>
</evidence>
<protein>
    <submittedName>
        <fullName evidence="2">Uncharacterized protein</fullName>
    </submittedName>
</protein>
<feature type="region of interest" description="Disordered" evidence="1">
    <location>
        <begin position="1"/>
        <end position="29"/>
    </location>
</feature>
<feature type="region of interest" description="Disordered" evidence="1">
    <location>
        <begin position="369"/>
        <end position="474"/>
    </location>
</feature>
<gene>
    <name evidence="2" type="ORF">SKAU_G00423950</name>
</gene>
<feature type="compositionally biased region" description="Polar residues" evidence="1">
    <location>
        <begin position="48"/>
        <end position="57"/>
    </location>
</feature>